<proteinExistence type="predicted"/>
<evidence type="ECO:0000256" key="1">
    <source>
        <dbReference type="ARBA" id="ARBA00021390"/>
    </source>
</evidence>
<dbReference type="GO" id="GO:0003700">
    <property type="term" value="F:DNA-binding transcription factor activity"/>
    <property type="evidence" value="ECO:0007669"/>
    <property type="project" value="InterPro"/>
</dbReference>
<evidence type="ECO:0000313" key="8">
    <source>
        <dbReference type="EMBL" id="QQB45584.1"/>
    </source>
</evidence>
<keyword evidence="5" id="KW-0804">Transcription</keyword>
<dbReference type="Pfam" id="PF00455">
    <property type="entry name" value="DeoRC"/>
    <property type="match status" value="1"/>
</dbReference>
<keyword evidence="4" id="KW-0238">DNA-binding</keyword>
<organism evidence="8 10">
    <name type="scientific">Corynebacterium glucuronolyticum</name>
    <dbReference type="NCBI Taxonomy" id="39791"/>
    <lineage>
        <taxon>Bacteria</taxon>
        <taxon>Bacillati</taxon>
        <taxon>Actinomycetota</taxon>
        <taxon>Actinomycetes</taxon>
        <taxon>Mycobacteriales</taxon>
        <taxon>Corynebacteriaceae</taxon>
        <taxon>Corynebacterium</taxon>
    </lineage>
</organism>
<gene>
    <name evidence="8" type="ORF">I6I10_08680</name>
    <name evidence="9" type="ORF">I6J21_07465</name>
</gene>
<dbReference type="Gene3D" id="3.40.50.1360">
    <property type="match status" value="1"/>
</dbReference>
<dbReference type="PROSITE" id="PS00894">
    <property type="entry name" value="HTH_DEOR_1"/>
    <property type="match status" value="1"/>
</dbReference>
<sequence length="276" mass="29111">MRFSERQELIETSLARDGHVSVPSLAKACGVAPETARRDLAKLEKMGLVRRVHGGAIPPTHEGSEPDSYTANLVQVAAPSYREETAYSDKTQQHVPEKSAIARAALELIPSGPCSITIDAGTTTAALAAALRHSSPDKGSTFVTNSMPVAEILSGGGLTGVNVVGGNVRPYTRAIVGEAAARHFYSLRADIAFIAANGVTPSHGFSTPDPTEAAVKSAIARSAKKTVALVDSSKIGRDFLVTFAQLTTVDAIVTDIHAPREFLETCFQYNIKVVTA</sequence>
<evidence type="ECO:0000256" key="6">
    <source>
        <dbReference type="ARBA" id="ARBA00024937"/>
    </source>
</evidence>
<dbReference type="InterPro" id="IPR014036">
    <property type="entry name" value="DeoR-like_C"/>
</dbReference>
<evidence type="ECO:0000256" key="5">
    <source>
        <dbReference type="ARBA" id="ARBA00023163"/>
    </source>
</evidence>
<reference evidence="8 10" key="1">
    <citation type="submission" date="2020-12" db="EMBL/GenBank/DDBJ databases">
        <title>FDA dAtabase for Regulatory Grade micrObial Sequences (FDA-ARGOS): Supporting development and validation of Infectious Disease Dx tests.</title>
        <authorList>
            <person name="Sproer C."/>
            <person name="Gronow S."/>
            <person name="Severitt S."/>
            <person name="Schroder I."/>
            <person name="Tallon L."/>
            <person name="Sadzewicz L."/>
            <person name="Zhao X."/>
            <person name="Boylan J."/>
            <person name="Ott S."/>
            <person name="Bowen H."/>
            <person name="Vavikolanu K."/>
            <person name="Mehta A."/>
            <person name="Aluvathingal J."/>
            <person name="Nadendla S."/>
            <person name="Lowell S."/>
            <person name="Myers T."/>
            <person name="Yan Y."/>
            <person name="Sichtig H."/>
        </authorList>
    </citation>
    <scope>NUCLEOTIDE SEQUENCE [LARGE SCALE GENOMIC DNA]</scope>
    <source>
        <strain evidence="8 10">FDAARGOS_1053</strain>
        <strain evidence="9">FDAARGOS_1191</strain>
    </source>
</reference>
<dbReference type="PRINTS" id="PR00037">
    <property type="entry name" value="HTHLACR"/>
</dbReference>
<dbReference type="InterPro" id="IPR001034">
    <property type="entry name" value="DeoR_HTH"/>
</dbReference>
<dbReference type="GeneID" id="92760246"/>
<name>A0A7T4JU80_9CORY</name>
<dbReference type="Proteomes" id="UP000617681">
    <property type="component" value="Chromosome"/>
</dbReference>
<dbReference type="EMBL" id="CP066007">
    <property type="protein sequence ID" value="QQB45584.1"/>
    <property type="molecule type" value="Genomic_DNA"/>
</dbReference>
<dbReference type="SUPFAM" id="SSF46785">
    <property type="entry name" value="Winged helix' DNA-binding domain"/>
    <property type="match status" value="1"/>
</dbReference>
<dbReference type="InterPro" id="IPR036390">
    <property type="entry name" value="WH_DNA-bd_sf"/>
</dbReference>
<evidence type="ECO:0000313" key="10">
    <source>
        <dbReference type="Proteomes" id="UP000596145"/>
    </source>
</evidence>
<keyword evidence="2" id="KW-0678">Repressor</keyword>
<dbReference type="InterPro" id="IPR050313">
    <property type="entry name" value="Carb_Metab_HTH_regulators"/>
</dbReference>
<dbReference type="Pfam" id="PF08220">
    <property type="entry name" value="HTH_DeoR"/>
    <property type="match status" value="1"/>
</dbReference>
<dbReference type="PANTHER" id="PTHR30363">
    <property type="entry name" value="HTH-TYPE TRANSCRIPTIONAL REGULATOR SRLR-RELATED"/>
    <property type="match status" value="1"/>
</dbReference>
<dbReference type="InterPro" id="IPR036388">
    <property type="entry name" value="WH-like_DNA-bd_sf"/>
</dbReference>
<accession>A0A7T4JU80</accession>
<protein>
    <recommendedName>
        <fullName evidence="1">Lactose phosphotransferase system repressor</fullName>
    </recommendedName>
</protein>
<feature type="domain" description="HTH deoR-type" evidence="7">
    <location>
        <begin position="3"/>
        <end position="58"/>
    </location>
</feature>
<dbReference type="Gene3D" id="1.10.10.10">
    <property type="entry name" value="Winged helix-like DNA-binding domain superfamily/Winged helix DNA-binding domain"/>
    <property type="match status" value="1"/>
</dbReference>
<dbReference type="Proteomes" id="UP000596145">
    <property type="component" value="Chromosome"/>
</dbReference>
<evidence type="ECO:0000256" key="3">
    <source>
        <dbReference type="ARBA" id="ARBA00023015"/>
    </source>
</evidence>
<dbReference type="SMART" id="SM01134">
    <property type="entry name" value="DeoRC"/>
    <property type="match status" value="1"/>
</dbReference>
<evidence type="ECO:0000259" key="7">
    <source>
        <dbReference type="PROSITE" id="PS51000"/>
    </source>
</evidence>
<keyword evidence="3" id="KW-0805">Transcription regulation</keyword>
<dbReference type="InterPro" id="IPR037171">
    <property type="entry name" value="NagB/RpiA_transferase-like"/>
</dbReference>
<dbReference type="EMBL" id="CP069534">
    <property type="protein sequence ID" value="QRP69662.1"/>
    <property type="molecule type" value="Genomic_DNA"/>
</dbReference>
<dbReference type="RefSeq" id="WP_005394169.1">
    <property type="nucleotide sequence ID" value="NZ_CP066007.1"/>
</dbReference>
<evidence type="ECO:0000256" key="2">
    <source>
        <dbReference type="ARBA" id="ARBA00022491"/>
    </source>
</evidence>
<evidence type="ECO:0000256" key="4">
    <source>
        <dbReference type="ARBA" id="ARBA00023125"/>
    </source>
</evidence>
<dbReference type="OrthoDB" id="7688673at2"/>
<dbReference type="InterPro" id="IPR018356">
    <property type="entry name" value="Tscrpt_reg_HTH_DeoR_CS"/>
</dbReference>
<comment type="function">
    <text evidence="6">Repressor of the lactose catabolism operon. Galactose-6-phosphate is the inducer.</text>
</comment>
<dbReference type="GO" id="GO:0003677">
    <property type="term" value="F:DNA binding"/>
    <property type="evidence" value="ECO:0007669"/>
    <property type="project" value="UniProtKB-KW"/>
</dbReference>
<evidence type="ECO:0000313" key="9">
    <source>
        <dbReference type="EMBL" id="QRP69662.1"/>
    </source>
</evidence>
<dbReference type="PROSITE" id="PS51000">
    <property type="entry name" value="HTH_DEOR_2"/>
    <property type="match status" value="1"/>
</dbReference>
<dbReference type="PANTHER" id="PTHR30363:SF4">
    <property type="entry name" value="GLYCEROL-3-PHOSPHATE REGULON REPRESSOR"/>
    <property type="match status" value="1"/>
</dbReference>
<dbReference type="SUPFAM" id="SSF100950">
    <property type="entry name" value="NagB/RpiA/CoA transferase-like"/>
    <property type="match status" value="1"/>
</dbReference>
<dbReference type="AlphaFoldDB" id="A0A7T4JU80"/>
<dbReference type="SMART" id="SM00420">
    <property type="entry name" value="HTH_DEOR"/>
    <property type="match status" value="1"/>
</dbReference>